<evidence type="ECO:0000313" key="1">
    <source>
        <dbReference type="EMBL" id="SFI42197.1"/>
    </source>
</evidence>
<proteinExistence type="predicted"/>
<dbReference type="AlphaFoldDB" id="A0A1I3I2Y0"/>
<reference evidence="2" key="1">
    <citation type="submission" date="2016-10" db="EMBL/GenBank/DDBJ databases">
        <authorList>
            <person name="Varghese N."/>
            <person name="Submissions S."/>
        </authorList>
    </citation>
    <scope>NUCLEOTIDE SEQUENCE [LARGE SCALE GENOMIC DNA]</scope>
    <source>
        <strain evidence="2">LMG 22563</strain>
    </source>
</reference>
<sequence>MSGRVGLREERQAGRQLARFIAQLFPAPEPLCRDNRRLLRQVARA</sequence>
<dbReference type="EMBL" id="FORC01000001">
    <property type="protein sequence ID" value="SFI42197.1"/>
    <property type="molecule type" value="Genomic_DNA"/>
</dbReference>
<protein>
    <submittedName>
        <fullName evidence="1">Uncharacterized protein</fullName>
    </submittedName>
</protein>
<evidence type="ECO:0000313" key="2">
    <source>
        <dbReference type="Proteomes" id="UP000183018"/>
    </source>
</evidence>
<gene>
    <name evidence="1" type="ORF">SAMN05216602_1367</name>
</gene>
<name>A0A1I3I2Y0_9GAMM</name>
<dbReference type="Proteomes" id="UP000183018">
    <property type="component" value="Unassembled WGS sequence"/>
</dbReference>
<accession>A0A1I3I2Y0</accession>
<keyword evidence="2" id="KW-1185">Reference proteome</keyword>
<dbReference type="STRING" id="289370.SAMN05216602_1367"/>
<organism evidence="1 2">
    <name type="scientific">Phytopseudomonas argentinensis</name>
    <dbReference type="NCBI Taxonomy" id="289370"/>
    <lineage>
        <taxon>Bacteria</taxon>
        <taxon>Pseudomonadati</taxon>
        <taxon>Pseudomonadota</taxon>
        <taxon>Gammaproteobacteria</taxon>
        <taxon>Pseudomonadales</taxon>
        <taxon>Pseudomonadaceae</taxon>
        <taxon>Phytopseudomonas</taxon>
    </lineage>
</organism>